<dbReference type="SUPFAM" id="SSF52172">
    <property type="entry name" value="CheY-like"/>
    <property type="match status" value="1"/>
</dbReference>
<evidence type="ECO:0000256" key="2">
    <source>
        <dbReference type="PROSITE-ProRule" id="PRU00169"/>
    </source>
</evidence>
<dbReference type="GO" id="GO:0000160">
    <property type="term" value="P:phosphorelay signal transduction system"/>
    <property type="evidence" value="ECO:0007669"/>
    <property type="project" value="InterPro"/>
</dbReference>
<feature type="domain" description="Response regulatory" evidence="3">
    <location>
        <begin position="28"/>
        <end position="144"/>
    </location>
</feature>
<dbReference type="InterPro" id="IPR001789">
    <property type="entry name" value="Sig_transdc_resp-reg_receiver"/>
</dbReference>
<dbReference type="RefSeq" id="WP_131304113.1">
    <property type="nucleotide sequence ID" value="NZ_SJJR01000008.1"/>
</dbReference>
<keyword evidence="1" id="KW-0238">DNA-binding</keyword>
<dbReference type="AlphaFoldDB" id="A0A4R0GHG4"/>
<evidence type="ECO:0000256" key="1">
    <source>
        <dbReference type="ARBA" id="ARBA00023125"/>
    </source>
</evidence>
<keyword evidence="2" id="KW-0597">Phosphoprotein</keyword>
<dbReference type="InterPro" id="IPR039420">
    <property type="entry name" value="WalR-like"/>
</dbReference>
<evidence type="ECO:0000259" key="3">
    <source>
        <dbReference type="PROSITE" id="PS50110"/>
    </source>
</evidence>
<keyword evidence="5" id="KW-1185">Reference proteome</keyword>
<feature type="modified residue" description="4-aspartylphosphate" evidence="2">
    <location>
        <position position="79"/>
    </location>
</feature>
<reference evidence="4 5" key="1">
    <citation type="submission" date="2019-02" db="EMBL/GenBank/DDBJ databases">
        <title>Jishengella sp. nov., isolated from a root of Zingiber montanum.</title>
        <authorList>
            <person name="Kuncharoen N."/>
            <person name="Kudo T."/>
            <person name="Masahiro Y."/>
            <person name="Ohkuma M."/>
            <person name="Tanasupawat S."/>
        </authorList>
    </citation>
    <scope>NUCLEOTIDE SEQUENCE [LARGE SCALE GENOMIC DNA]</scope>
    <source>
        <strain evidence="4 5">PLAI 1-1</strain>
    </source>
</reference>
<dbReference type="Proteomes" id="UP000292274">
    <property type="component" value="Unassembled WGS sequence"/>
</dbReference>
<dbReference type="PROSITE" id="PS50110">
    <property type="entry name" value="RESPONSE_REGULATORY"/>
    <property type="match status" value="1"/>
</dbReference>
<dbReference type="PANTHER" id="PTHR43214">
    <property type="entry name" value="TWO-COMPONENT RESPONSE REGULATOR"/>
    <property type="match status" value="1"/>
</dbReference>
<evidence type="ECO:0000313" key="4">
    <source>
        <dbReference type="EMBL" id="TCB96800.1"/>
    </source>
</evidence>
<name>A0A4R0GHG4_9ACTN</name>
<dbReference type="PANTHER" id="PTHR43214:SF43">
    <property type="entry name" value="TWO-COMPONENT RESPONSE REGULATOR"/>
    <property type="match status" value="1"/>
</dbReference>
<dbReference type="EMBL" id="SJJR01000008">
    <property type="protein sequence ID" value="TCB96800.1"/>
    <property type="molecule type" value="Genomic_DNA"/>
</dbReference>
<dbReference type="Gene3D" id="3.40.50.2300">
    <property type="match status" value="1"/>
</dbReference>
<dbReference type="OrthoDB" id="3372872at2"/>
<sequence length="172" mass="18053">MGVAISDASGPPNRHNLVPTDGEVELVTVLIVHPRPVERAALRAVLHADDRIRVVALTGDGDRAVDLARRLRPAVTLLDDHLAAPGDGELVRALARESRVLMLTAATERRAITALLRAPVRGCLVYGQFDAADLHGAVCAVAAGLGWLSPVAVAAASWELRSGRAAAATQRS</sequence>
<proteinExistence type="predicted"/>
<dbReference type="GO" id="GO:0003677">
    <property type="term" value="F:DNA binding"/>
    <property type="evidence" value="ECO:0007669"/>
    <property type="project" value="UniProtKB-KW"/>
</dbReference>
<organism evidence="4 5">
    <name type="scientific">Micromonospora zingiberis</name>
    <dbReference type="NCBI Taxonomy" id="2053011"/>
    <lineage>
        <taxon>Bacteria</taxon>
        <taxon>Bacillati</taxon>
        <taxon>Actinomycetota</taxon>
        <taxon>Actinomycetes</taxon>
        <taxon>Micromonosporales</taxon>
        <taxon>Micromonosporaceae</taxon>
        <taxon>Micromonospora</taxon>
    </lineage>
</organism>
<gene>
    <name evidence="4" type="ORF">E0H26_14390</name>
</gene>
<accession>A0A4R0GHG4</accession>
<comment type="caution">
    <text evidence="4">The sequence shown here is derived from an EMBL/GenBank/DDBJ whole genome shotgun (WGS) entry which is preliminary data.</text>
</comment>
<dbReference type="InterPro" id="IPR011006">
    <property type="entry name" value="CheY-like_superfamily"/>
</dbReference>
<protein>
    <submittedName>
        <fullName evidence="4">Response regulator transcription factor</fullName>
    </submittedName>
</protein>
<evidence type="ECO:0000313" key="5">
    <source>
        <dbReference type="Proteomes" id="UP000292274"/>
    </source>
</evidence>